<dbReference type="PANTHER" id="PTHR12133:SF2">
    <property type="entry name" value="TRNA (ADENINE(58)-N(1))-METHYLTRANSFERASE CATALYTIC SUBUNIT TRMT61A"/>
    <property type="match status" value="1"/>
</dbReference>
<dbReference type="EC" id="2.1.1.220" evidence="2 8"/>
<evidence type="ECO:0000256" key="9">
    <source>
        <dbReference type="PIRSR" id="PIRSR017269-1"/>
    </source>
</evidence>
<keyword evidence="3 8" id="KW-0489">Methyltransferase</keyword>
<accession>A0A8J4PUJ1</accession>
<evidence type="ECO:0000259" key="11">
    <source>
        <dbReference type="Pfam" id="PF08704"/>
    </source>
</evidence>
<dbReference type="SUPFAM" id="SSF53335">
    <property type="entry name" value="S-adenosyl-L-methionine-dependent methyltransferases"/>
    <property type="match status" value="1"/>
</dbReference>
<dbReference type="PANTHER" id="PTHR12133">
    <property type="entry name" value="TRNA (ADENINE(58)-N(1))-METHYLTRANSFERASE"/>
    <property type="match status" value="1"/>
</dbReference>
<evidence type="ECO:0000313" key="12">
    <source>
        <dbReference type="EMBL" id="KAF2073731.1"/>
    </source>
</evidence>
<keyword evidence="7" id="KW-0539">Nucleus</keyword>
<keyword evidence="13" id="KW-1185">Reference proteome</keyword>
<name>A0A8J4PUJ1_9MYCE</name>
<reference evidence="12" key="1">
    <citation type="submission" date="2020-01" db="EMBL/GenBank/DDBJ databases">
        <title>Development of genomics and gene disruption for Polysphondylium violaceum indicates a role for the polyketide synthase stlB in stalk morphogenesis.</title>
        <authorList>
            <person name="Narita B."/>
            <person name="Kawabe Y."/>
            <person name="Kin K."/>
            <person name="Saito T."/>
            <person name="Gibbs R."/>
            <person name="Kuspa A."/>
            <person name="Muzny D."/>
            <person name="Queller D."/>
            <person name="Richards S."/>
            <person name="Strassman J."/>
            <person name="Sucgang R."/>
            <person name="Worley K."/>
            <person name="Schaap P."/>
        </authorList>
    </citation>
    <scope>NUCLEOTIDE SEQUENCE</scope>
    <source>
        <strain evidence="12">QSvi11</strain>
    </source>
</reference>
<evidence type="ECO:0000256" key="5">
    <source>
        <dbReference type="ARBA" id="ARBA00022691"/>
    </source>
</evidence>
<feature type="compositionally biased region" description="Low complexity" evidence="10">
    <location>
        <begin position="255"/>
        <end position="279"/>
    </location>
</feature>
<comment type="subcellular location">
    <subcellularLocation>
        <location evidence="1">Nucleus</location>
    </subcellularLocation>
</comment>
<dbReference type="EMBL" id="AJWJ01000186">
    <property type="protein sequence ID" value="KAF2073731.1"/>
    <property type="molecule type" value="Genomic_DNA"/>
</dbReference>
<evidence type="ECO:0000313" key="13">
    <source>
        <dbReference type="Proteomes" id="UP000695562"/>
    </source>
</evidence>
<protein>
    <recommendedName>
        <fullName evidence="2 8">tRNA (adenine(58)-N(1))-methyltransferase</fullName>
        <ecNumber evidence="2 8">2.1.1.220</ecNumber>
    </recommendedName>
</protein>
<evidence type="ECO:0000256" key="8">
    <source>
        <dbReference type="PIRNR" id="PIRNR017269"/>
    </source>
</evidence>
<dbReference type="InterPro" id="IPR049470">
    <property type="entry name" value="TRM61_C"/>
</dbReference>
<dbReference type="Pfam" id="PF08704">
    <property type="entry name" value="GCD14"/>
    <property type="match status" value="1"/>
</dbReference>
<dbReference type="Gene3D" id="3.40.50.150">
    <property type="entry name" value="Vaccinia Virus protein VP39"/>
    <property type="match status" value="1"/>
</dbReference>
<feature type="region of interest" description="Disordered" evidence="10">
    <location>
        <begin position="253"/>
        <end position="285"/>
    </location>
</feature>
<comment type="similarity">
    <text evidence="8">Belongs to the class I-like SAM-binding methyltransferase superfamily. TRM61 family.</text>
</comment>
<dbReference type="Proteomes" id="UP000695562">
    <property type="component" value="Unassembled WGS sequence"/>
</dbReference>
<comment type="caution">
    <text evidence="12">The sequence shown here is derived from an EMBL/GenBank/DDBJ whole genome shotgun (WGS) entry which is preliminary data.</text>
</comment>
<evidence type="ECO:0000256" key="2">
    <source>
        <dbReference type="ARBA" id="ARBA00012796"/>
    </source>
</evidence>
<dbReference type="InterPro" id="IPR014816">
    <property type="entry name" value="tRNA_MeTrfase_Gcd14"/>
</dbReference>
<dbReference type="GO" id="GO:0160107">
    <property type="term" value="F:tRNA (adenine(58)-N1)-methyltransferase activity"/>
    <property type="evidence" value="ECO:0007669"/>
    <property type="project" value="UniProtKB-EC"/>
</dbReference>
<evidence type="ECO:0000256" key="4">
    <source>
        <dbReference type="ARBA" id="ARBA00022679"/>
    </source>
</evidence>
<gene>
    <name evidence="12" type="ORF">CYY_004964</name>
</gene>
<dbReference type="Gene3D" id="3.10.330.20">
    <property type="match status" value="1"/>
</dbReference>
<sequence length="331" mass="37044">MLSQKKIIEDGDRVVIYAGKDKMQVVTIDAKSGEYCSKFGNYKHKNLIGKEIGTKIQSDNNNGFVHVLSLTSELWSIALDHRTQILFNLDISTIIFNLELKNGSKVVESGTGSGSLSSSIARTIAPNGHLYTFEFHEERAEAARKDFRDNRIDKHITVTHRDACKQGFRLDHIEGMVGSIDAVFLDLPSPWEAIDHAIAVMHEGAMLCSFSPCIEQVQNTCLKLAASQFQEITTIEVLIRTFDTRLQEFEELNLSNPYTSTTTTTPPTTETNTTTSTSEPKAKKKWNQNKRETFEIGGIQGLKKDSLLSKPISEARGHTGYLTFARWVPEN</sequence>
<keyword evidence="5 8" id="KW-0949">S-adenosyl-L-methionine</keyword>
<dbReference type="GO" id="GO:0005634">
    <property type="term" value="C:nucleus"/>
    <property type="evidence" value="ECO:0007669"/>
    <property type="project" value="UniProtKB-SubCell"/>
</dbReference>
<organism evidence="12 13">
    <name type="scientific">Polysphondylium violaceum</name>
    <dbReference type="NCBI Taxonomy" id="133409"/>
    <lineage>
        <taxon>Eukaryota</taxon>
        <taxon>Amoebozoa</taxon>
        <taxon>Evosea</taxon>
        <taxon>Eumycetozoa</taxon>
        <taxon>Dictyostelia</taxon>
        <taxon>Dictyosteliales</taxon>
        <taxon>Dictyosteliaceae</taxon>
        <taxon>Polysphondylium</taxon>
    </lineage>
</organism>
<feature type="binding site" evidence="9">
    <location>
        <position position="186"/>
    </location>
    <ligand>
        <name>S-adenosyl-L-methionine</name>
        <dbReference type="ChEBI" id="CHEBI:59789"/>
    </ligand>
</feature>
<feature type="domain" description="tRNA (adenine(58)-N(1))-methyltransferase catalytic subunit TRM61 C-terminal" evidence="11">
    <location>
        <begin position="63"/>
        <end position="326"/>
    </location>
</feature>
<feature type="binding site" evidence="9">
    <location>
        <position position="134"/>
    </location>
    <ligand>
        <name>S-adenosyl-L-methionine</name>
        <dbReference type="ChEBI" id="CHEBI:59789"/>
    </ligand>
</feature>
<dbReference type="InterPro" id="IPR029063">
    <property type="entry name" value="SAM-dependent_MTases_sf"/>
</dbReference>
<dbReference type="PROSITE" id="PS51620">
    <property type="entry name" value="SAM_TRM61"/>
    <property type="match status" value="1"/>
</dbReference>
<dbReference type="GO" id="GO:0030488">
    <property type="term" value="P:tRNA methylation"/>
    <property type="evidence" value="ECO:0007669"/>
    <property type="project" value="InterPro"/>
</dbReference>
<dbReference type="AlphaFoldDB" id="A0A8J4PUJ1"/>
<dbReference type="GO" id="GO:0031515">
    <property type="term" value="C:tRNA (m1A) methyltransferase complex"/>
    <property type="evidence" value="ECO:0007669"/>
    <property type="project" value="UniProtKB-UniRule"/>
</dbReference>
<evidence type="ECO:0000256" key="10">
    <source>
        <dbReference type="SAM" id="MobiDB-lite"/>
    </source>
</evidence>
<evidence type="ECO:0000256" key="3">
    <source>
        <dbReference type="ARBA" id="ARBA00022603"/>
    </source>
</evidence>
<keyword evidence="4 8" id="KW-0808">Transferase</keyword>
<dbReference type="PIRSF" id="PIRSF017269">
    <property type="entry name" value="GCD14"/>
    <property type="match status" value="1"/>
</dbReference>
<evidence type="ECO:0000256" key="1">
    <source>
        <dbReference type="ARBA" id="ARBA00004123"/>
    </source>
</evidence>
<keyword evidence="6 8" id="KW-0819">tRNA processing</keyword>
<feature type="binding site" evidence="9">
    <location>
        <begin position="113"/>
        <end position="116"/>
    </location>
    <ligand>
        <name>S-adenosyl-L-methionine</name>
        <dbReference type="ChEBI" id="CHEBI:59789"/>
    </ligand>
</feature>
<evidence type="ECO:0000256" key="6">
    <source>
        <dbReference type="ARBA" id="ARBA00022694"/>
    </source>
</evidence>
<comment type="catalytic activity">
    <reaction evidence="8">
        <text>adenosine(58) in tRNA + S-adenosyl-L-methionine = N(1)-methyladenosine(58) in tRNA + S-adenosyl-L-homocysteine + H(+)</text>
        <dbReference type="Rhea" id="RHEA:43152"/>
        <dbReference type="Rhea" id="RHEA-COMP:10365"/>
        <dbReference type="Rhea" id="RHEA-COMP:10366"/>
        <dbReference type="ChEBI" id="CHEBI:15378"/>
        <dbReference type="ChEBI" id="CHEBI:57856"/>
        <dbReference type="ChEBI" id="CHEBI:59789"/>
        <dbReference type="ChEBI" id="CHEBI:74411"/>
        <dbReference type="ChEBI" id="CHEBI:74491"/>
        <dbReference type="EC" id="2.1.1.220"/>
    </reaction>
</comment>
<evidence type="ECO:0000256" key="7">
    <source>
        <dbReference type="ARBA" id="ARBA00023242"/>
    </source>
</evidence>
<proteinExistence type="inferred from homology"/>
<dbReference type="OrthoDB" id="1925287at2759"/>